<gene>
    <name evidence="10" type="ORF">MGAL_10B067547</name>
</gene>
<dbReference type="CDD" id="cd00117">
    <property type="entry name" value="TFP"/>
    <property type="match status" value="1"/>
</dbReference>
<evidence type="ECO:0000256" key="5">
    <source>
        <dbReference type="ARBA" id="ARBA00022989"/>
    </source>
</evidence>
<comment type="subcellular location">
    <subcellularLocation>
        <location evidence="1">Membrane</location>
        <topology evidence="1">Multi-pass membrane protein</topology>
    </subcellularLocation>
</comment>
<evidence type="ECO:0000256" key="7">
    <source>
        <dbReference type="SAM" id="Phobius"/>
    </source>
</evidence>
<protein>
    <recommendedName>
        <fullName evidence="9">Fibrinogen C-terminal domain-containing protein</fullName>
    </recommendedName>
</protein>
<dbReference type="PANTHER" id="PTHR13146">
    <property type="match status" value="1"/>
</dbReference>
<dbReference type="Pfam" id="PF00147">
    <property type="entry name" value="Fibrinogen_C"/>
    <property type="match status" value="1"/>
</dbReference>
<feature type="transmembrane region" description="Helical" evidence="7">
    <location>
        <begin position="333"/>
        <end position="352"/>
    </location>
</feature>
<keyword evidence="6 7" id="KW-0472">Membrane</keyword>
<dbReference type="PANTHER" id="PTHR13146:SF8">
    <property type="entry name" value="SOLUTE CARRIER FAMILY 35 MEMBER F6"/>
    <property type="match status" value="1"/>
</dbReference>
<keyword evidence="8" id="KW-0732">Signal</keyword>
<dbReference type="OrthoDB" id="29773at2759"/>
<feature type="transmembrane region" description="Helical" evidence="7">
    <location>
        <begin position="217"/>
        <end position="239"/>
    </location>
</feature>
<dbReference type="InterPro" id="IPR002181">
    <property type="entry name" value="Fibrinogen_a/b/g_C_dom"/>
</dbReference>
<evidence type="ECO:0000256" key="1">
    <source>
        <dbReference type="ARBA" id="ARBA00004141"/>
    </source>
</evidence>
<evidence type="ECO:0000256" key="4">
    <source>
        <dbReference type="ARBA" id="ARBA00022692"/>
    </source>
</evidence>
<evidence type="ECO:0000313" key="10">
    <source>
        <dbReference type="EMBL" id="VDI78334.1"/>
    </source>
</evidence>
<organism evidence="10 11">
    <name type="scientific">Mytilus galloprovincialis</name>
    <name type="common">Mediterranean mussel</name>
    <dbReference type="NCBI Taxonomy" id="29158"/>
    <lineage>
        <taxon>Eukaryota</taxon>
        <taxon>Metazoa</taxon>
        <taxon>Spiralia</taxon>
        <taxon>Lophotrochozoa</taxon>
        <taxon>Mollusca</taxon>
        <taxon>Bivalvia</taxon>
        <taxon>Autobranchia</taxon>
        <taxon>Pteriomorphia</taxon>
        <taxon>Mytilida</taxon>
        <taxon>Mytiloidea</taxon>
        <taxon>Mytilidae</taxon>
        <taxon>Mytilinae</taxon>
        <taxon>Mytilus</taxon>
    </lineage>
</organism>
<dbReference type="AlphaFoldDB" id="A0A8B6HG35"/>
<dbReference type="SUPFAM" id="SSF56496">
    <property type="entry name" value="Fibrinogen C-terminal domain-like"/>
    <property type="match status" value="1"/>
</dbReference>
<dbReference type="Gene3D" id="3.90.215.10">
    <property type="entry name" value="Gamma Fibrinogen, chain A, domain 1"/>
    <property type="match status" value="1"/>
</dbReference>
<dbReference type="SMART" id="SM00186">
    <property type="entry name" value="FBG"/>
    <property type="match status" value="1"/>
</dbReference>
<dbReference type="EMBL" id="UYJE01009955">
    <property type="protein sequence ID" value="VDI78334.1"/>
    <property type="molecule type" value="Genomic_DNA"/>
</dbReference>
<dbReference type="InterPro" id="IPR036056">
    <property type="entry name" value="Fibrinogen-like_C"/>
</dbReference>
<dbReference type="Proteomes" id="UP000596742">
    <property type="component" value="Unassembled WGS sequence"/>
</dbReference>
<feature type="domain" description="Fibrinogen C-terminal" evidence="9">
    <location>
        <begin position="111"/>
        <end position="187"/>
    </location>
</feature>
<feature type="transmembrane region" description="Helical" evidence="7">
    <location>
        <begin position="397"/>
        <end position="415"/>
    </location>
</feature>
<feature type="transmembrane region" description="Helical" evidence="7">
    <location>
        <begin position="290"/>
        <end position="308"/>
    </location>
</feature>
<evidence type="ECO:0000313" key="11">
    <source>
        <dbReference type="Proteomes" id="UP000596742"/>
    </source>
</evidence>
<keyword evidence="3" id="KW-0813">Transport</keyword>
<evidence type="ECO:0000256" key="8">
    <source>
        <dbReference type="SAM" id="SignalP"/>
    </source>
</evidence>
<dbReference type="Pfam" id="PF06027">
    <property type="entry name" value="SLC35F"/>
    <property type="match status" value="1"/>
</dbReference>
<evidence type="ECO:0000259" key="9">
    <source>
        <dbReference type="PROSITE" id="PS51406"/>
    </source>
</evidence>
<evidence type="ECO:0000256" key="6">
    <source>
        <dbReference type="ARBA" id="ARBA00023136"/>
    </source>
</evidence>
<keyword evidence="5 7" id="KW-1133">Transmembrane helix</keyword>
<dbReference type="GO" id="GO:0022857">
    <property type="term" value="F:transmembrane transporter activity"/>
    <property type="evidence" value="ECO:0007669"/>
    <property type="project" value="InterPro"/>
</dbReference>
<keyword evidence="4 7" id="KW-0812">Transmembrane</keyword>
<dbReference type="InterPro" id="IPR009262">
    <property type="entry name" value="SLC35_F1/F2/F6"/>
</dbReference>
<evidence type="ECO:0000256" key="2">
    <source>
        <dbReference type="ARBA" id="ARBA00007863"/>
    </source>
</evidence>
<comment type="similarity">
    <text evidence="2">Belongs to the SLC35F solute transporter family.</text>
</comment>
<keyword evidence="11" id="KW-1185">Reference proteome</keyword>
<dbReference type="InterPro" id="IPR014716">
    <property type="entry name" value="Fibrinogen_a/b/g_C_1"/>
</dbReference>
<comment type="caution">
    <text evidence="10">The sequence shown here is derived from an EMBL/GenBank/DDBJ whole genome shotgun (WGS) entry which is preliminary data.</text>
</comment>
<proteinExistence type="inferred from homology"/>
<feature type="signal peptide" evidence="8">
    <location>
        <begin position="1"/>
        <end position="21"/>
    </location>
</feature>
<evidence type="ECO:0000256" key="3">
    <source>
        <dbReference type="ARBA" id="ARBA00022448"/>
    </source>
</evidence>
<reference evidence="10" key="1">
    <citation type="submission" date="2018-11" db="EMBL/GenBank/DDBJ databases">
        <authorList>
            <person name="Alioto T."/>
            <person name="Alioto T."/>
        </authorList>
    </citation>
    <scope>NUCLEOTIDE SEQUENCE</scope>
</reference>
<feature type="transmembrane region" description="Helical" evidence="7">
    <location>
        <begin position="251"/>
        <end position="270"/>
    </location>
</feature>
<feature type="chain" id="PRO_5032763969" description="Fibrinogen C-terminal domain-containing protein" evidence="8">
    <location>
        <begin position="22"/>
        <end position="465"/>
    </location>
</feature>
<name>A0A8B6HG35_MYTGA</name>
<accession>A0A8B6HG35</accession>
<sequence>MASVLRCAFLLFTTLAIHCDCSSICLSCTNLKEGEQCQHKVTCPDNEVCFLEKYTTSQGEKRYDVGCVEQKMCHVQDLQNTFGKRTSDHSHISCQRCCNNTHICNTDLNCDNMNNIPKECEDLHSDRSGVYTIYPTNEHQPVQVFCIMENGKKWTVMQRRYNGSVDFNRTWNEYKDGFGSAYGEYWLEEDLEYTNGNIYEQKARGAQKIFLKRKLRLVHWCGMLVTMIGLVLVGCSSVFKSQHTAEGSKTILGIILILASQVVSASQMVIEEMFLKKRSLHPLQVVGTEGSFGALLMIAVVLPVMYFIPGSDVNNSYENSLDAIYQIFSEPRLLVFCLLYLLSIAFYNYFGLAVTKSLTAVHRTLIDACRTILVWVVDLLIFYAFDKDFGEPFDKTYGLLQVDGFLFLLIGTALYNELVVVPCIPCLRKPVPVQEVNVEAPNRGNIQYASDSDDDITRPLLRDKK</sequence>
<dbReference type="GO" id="GO:0016020">
    <property type="term" value="C:membrane"/>
    <property type="evidence" value="ECO:0007669"/>
    <property type="project" value="UniProtKB-SubCell"/>
</dbReference>
<dbReference type="PROSITE" id="PS51406">
    <property type="entry name" value="FIBRINOGEN_C_2"/>
    <property type="match status" value="1"/>
</dbReference>